<comment type="similarity">
    <text evidence="2">Belongs to the major facilitator superfamily. EmrB family.</text>
</comment>
<evidence type="ECO:0000256" key="1">
    <source>
        <dbReference type="ARBA" id="ARBA00004651"/>
    </source>
</evidence>
<reference evidence="10 11" key="2">
    <citation type="submission" date="2020-03" db="EMBL/GenBank/DDBJ databases">
        <authorList>
            <person name="Ichikawa N."/>
            <person name="Kimura A."/>
            <person name="Kitahashi Y."/>
            <person name="Uohara A."/>
        </authorList>
    </citation>
    <scope>NUCLEOTIDE SEQUENCE [LARGE SCALE GENOMIC DNA]</scope>
    <source>
        <strain evidence="10 11">NBRC 105367</strain>
    </source>
</reference>
<keyword evidence="3" id="KW-0813">Transport</keyword>
<protein>
    <recommendedName>
        <fullName evidence="9">Major facilitator superfamily (MFS) profile domain-containing protein</fullName>
    </recommendedName>
</protein>
<dbReference type="Pfam" id="PF07690">
    <property type="entry name" value="MFS_1"/>
    <property type="match status" value="1"/>
</dbReference>
<dbReference type="CDD" id="cd17321">
    <property type="entry name" value="MFS_MMR_MDR_like"/>
    <property type="match status" value="1"/>
</dbReference>
<evidence type="ECO:0000259" key="9">
    <source>
        <dbReference type="PROSITE" id="PS50850"/>
    </source>
</evidence>
<sequence length="240" mass="25684">MGTGQDGTERRHSPWLVLTTLCLGFFMILLDTTIVNIAIPDMSADLDASLNQILWIVNAYVLVYAVLLITAGRLGDLYGPKQLFIIGLVVFTLASAACGFATNPTQLVAARVVQGVGGALLTPQTLSVITVIFPREKRGAAFGVWGAVAGVATVTGPTLGGYLVTDWGWEWIFFVNVPVGIVTVVLAAIVMPNLKLNRRHRLDWTGTLLASAGLFLITYSLIEGESHRWAGCGARSRSPS</sequence>
<organism evidence="10 11">
    <name type="scientific">Phytohabitans suffuscus</name>
    <dbReference type="NCBI Taxonomy" id="624315"/>
    <lineage>
        <taxon>Bacteria</taxon>
        <taxon>Bacillati</taxon>
        <taxon>Actinomycetota</taxon>
        <taxon>Actinomycetes</taxon>
        <taxon>Micromonosporales</taxon>
        <taxon>Micromonosporaceae</taxon>
    </lineage>
</organism>
<keyword evidence="4" id="KW-1003">Cell membrane</keyword>
<dbReference type="FunFam" id="1.20.1720.10:FF:000021">
    <property type="entry name" value="Drug resistance transporter, EmrB/QacA subfamily"/>
    <property type="match status" value="1"/>
</dbReference>
<evidence type="ECO:0000256" key="3">
    <source>
        <dbReference type="ARBA" id="ARBA00022448"/>
    </source>
</evidence>
<dbReference type="PANTHER" id="PTHR42718:SF42">
    <property type="entry name" value="EXPORT PROTEIN"/>
    <property type="match status" value="1"/>
</dbReference>
<keyword evidence="11" id="KW-1185">Reference proteome</keyword>
<dbReference type="GO" id="GO:0022857">
    <property type="term" value="F:transmembrane transporter activity"/>
    <property type="evidence" value="ECO:0007669"/>
    <property type="project" value="InterPro"/>
</dbReference>
<feature type="domain" description="Major facilitator superfamily (MFS) profile" evidence="9">
    <location>
        <begin position="17"/>
        <end position="240"/>
    </location>
</feature>
<dbReference type="InterPro" id="IPR020846">
    <property type="entry name" value="MFS_dom"/>
</dbReference>
<evidence type="ECO:0000256" key="2">
    <source>
        <dbReference type="ARBA" id="ARBA00008537"/>
    </source>
</evidence>
<feature type="transmembrane region" description="Helical" evidence="8">
    <location>
        <begin position="171"/>
        <end position="190"/>
    </location>
</feature>
<feature type="transmembrane region" description="Helical" evidence="8">
    <location>
        <begin position="52"/>
        <end position="71"/>
    </location>
</feature>
<evidence type="ECO:0000256" key="4">
    <source>
        <dbReference type="ARBA" id="ARBA00022475"/>
    </source>
</evidence>
<evidence type="ECO:0000313" key="11">
    <source>
        <dbReference type="Proteomes" id="UP000503011"/>
    </source>
</evidence>
<dbReference type="GO" id="GO:0005886">
    <property type="term" value="C:plasma membrane"/>
    <property type="evidence" value="ECO:0007669"/>
    <property type="project" value="UniProtKB-SubCell"/>
</dbReference>
<dbReference type="InterPro" id="IPR011701">
    <property type="entry name" value="MFS"/>
</dbReference>
<evidence type="ECO:0000256" key="8">
    <source>
        <dbReference type="SAM" id="Phobius"/>
    </source>
</evidence>
<name>A0A6F8YEJ1_9ACTN</name>
<evidence type="ECO:0000256" key="6">
    <source>
        <dbReference type="ARBA" id="ARBA00022989"/>
    </source>
</evidence>
<keyword evidence="7 8" id="KW-0472">Membrane</keyword>
<evidence type="ECO:0000256" key="5">
    <source>
        <dbReference type="ARBA" id="ARBA00022692"/>
    </source>
</evidence>
<gene>
    <name evidence="10" type="ORF">Psuf_017930</name>
</gene>
<evidence type="ECO:0000256" key="7">
    <source>
        <dbReference type="ARBA" id="ARBA00023136"/>
    </source>
</evidence>
<dbReference type="SUPFAM" id="SSF103473">
    <property type="entry name" value="MFS general substrate transporter"/>
    <property type="match status" value="1"/>
</dbReference>
<comment type="subcellular location">
    <subcellularLocation>
        <location evidence="1">Cell membrane</location>
        <topology evidence="1">Multi-pass membrane protein</topology>
    </subcellularLocation>
</comment>
<reference evidence="10 11" key="1">
    <citation type="submission" date="2020-03" db="EMBL/GenBank/DDBJ databases">
        <title>Whole genome shotgun sequence of Phytohabitans suffuscus NBRC 105367.</title>
        <authorList>
            <person name="Komaki H."/>
            <person name="Tamura T."/>
        </authorList>
    </citation>
    <scope>NUCLEOTIDE SEQUENCE [LARGE SCALE GENOMIC DNA]</scope>
    <source>
        <strain evidence="10 11">NBRC 105367</strain>
    </source>
</reference>
<keyword evidence="5 8" id="KW-0812">Transmembrane</keyword>
<accession>A0A6F8YEJ1</accession>
<dbReference type="Gene3D" id="1.20.1720.10">
    <property type="entry name" value="Multidrug resistance protein D"/>
    <property type="match status" value="1"/>
</dbReference>
<dbReference type="EMBL" id="AP022871">
    <property type="protein sequence ID" value="BCB84480.1"/>
    <property type="molecule type" value="Genomic_DNA"/>
</dbReference>
<feature type="transmembrane region" description="Helical" evidence="8">
    <location>
        <begin position="83"/>
        <end position="102"/>
    </location>
</feature>
<feature type="transmembrane region" description="Helical" evidence="8">
    <location>
        <begin position="140"/>
        <end position="165"/>
    </location>
</feature>
<feature type="transmembrane region" description="Helical" evidence="8">
    <location>
        <begin position="15"/>
        <end position="40"/>
    </location>
</feature>
<evidence type="ECO:0000313" key="10">
    <source>
        <dbReference type="EMBL" id="BCB84480.1"/>
    </source>
</evidence>
<dbReference type="PRINTS" id="PR01036">
    <property type="entry name" value="TCRTETB"/>
</dbReference>
<dbReference type="PROSITE" id="PS50850">
    <property type="entry name" value="MFS"/>
    <property type="match status" value="1"/>
</dbReference>
<dbReference type="InterPro" id="IPR036259">
    <property type="entry name" value="MFS_trans_sf"/>
</dbReference>
<feature type="transmembrane region" description="Helical" evidence="8">
    <location>
        <begin position="108"/>
        <end position="133"/>
    </location>
</feature>
<dbReference type="PANTHER" id="PTHR42718">
    <property type="entry name" value="MAJOR FACILITATOR SUPERFAMILY MULTIDRUG TRANSPORTER MFSC"/>
    <property type="match status" value="1"/>
</dbReference>
<dbReference type="RefSeq" id="WP_173155665.1">
    <property type="nucleotide sequence ID" value="NZ_AP022871.1"/>
</dbReference>
<dbReference type="KEGG" id="psuu:Psuf_017930"/>
<keyword evidence="6 8" id="KW-1133">Transmembrane helix</keyword>
<dbReference type="AlphaFoldDB" id="A0A6F8YEJ1"/>
<dbReference type="Proteomes" id="UP000503011">
    <property type="component" value="Chromosome"/>
</dbReference>
<proteinExistence type="inferred from homology"/>